<protein>
    <submittedName>
        <fullName evidence="1">Uncharacterized protein</fullName>
    </submittedName>
</protein>
<gene>
    <name evidence="1" type="primary">WBGene00278835</name>
</gene>
<dbReference type="AlphaFoldDB" id="A0A2A6C4V2"/>
<reference evidence="1" key="2">
    <citation type="submission" date="2022-06" db="UniProtKB">
        <authorList>
            <consortium name="EnsemblMetazoa"/>
        </authorList>
    </citation>
    <scope>IDENTIFICATION</scope>
    <source>
        <strain evidence="1">PS312</strain>
    </source>
</reference>
<evidence type="ECO:0000313" key="2">
    <source>
        <dbReference type="Proteomes" id="UP000005239"/>
    </source>
</evidence>
<sequence>MNTTLLSLLIVLLCTIVSGKSELKQEIVSFQSHRLRYCATEGSICH</sequence>
<dbReference type="Proteomes" id="UP000005239">
    <property type="component" value="Unassembled WGS sequence"/>
</dbReference>
<reference evidence="2" key="1">
    <citation type="journal article" date="2008" name="Nat. Genet.">
        <title>The Pristionchus pacificus genome provides a unique perspective on nematode lifestyle and parasitism.</title>
        <authorList>
            <person name="Dieterich C."/>
            <person name="Clifton S.W."/>
            <person name="Schuster L.N."/>
            <person name="Chinwalla A."/>
            <person name="Delehaunty K."/>
            <person name="Dinkelacker I."/>
            <person name="Fulton L."/>
            <person name="Fulton R."/>
            <person name="Godfrey J."/>
            <person name="Minx P."/>
            <person name="Mitreva M."/>
            <person name="Roeseler W."/>
            <person name="Tian H."/>
            <person name="Witte H."/>
            <person name="Yang S.P."/>
            <person name="Wilson R.K."/>
            <person name="Sommer R.J."/>
        </authorList>
    </citation>
    <scope>NUCLEOTIDE SEQUENCE [LARGE SCALE GENOMIC DNA]</scope>
    <source>
        <strain evidence="2">PS312</strain>
    </source>
</reference>
<keyword evidence="2" id="KW-1185">Reference proteome</keyword>
<proteinExistence type="predicted"/>
<accession>A0A8R1UZD3</accession>
<accession>A0A2A6C4V2</accession>
<organism evidence="1 2">
    <name type="scientific">Pristionchus pacificus</name>
    <name type="common">Parasitic nematode worm</name>
    <dbReference type="NCBI Taxonomy" id="54126"/>
    <lineage>
        <taxon>Eukaryota</taxon>
        <taxon>Metazoa</taxon>
        <taxon>Ecdysozoa</taxon>
        <taxon>Nematoda</taxon>
        <taxon>Chromadorea</taxon>
        <taxon>Rhabditida</taxon>
        <taxon>Rhabditina</taxon>
        <taxon>Diplogasteromorpha</taxon>
        <taxon>Diplogasteroidea</taxon>
        <taxon>Neodiplogasteridae</taxon>
        <taxon>Pristionchus</taxon>
    </lineage>
</organism>
<evidence type="ECO:0000313" key="1">
    <source>
        <dbReference type="EnsemblMetazoa" id="PPA40466.1"/>
    </source>
</evidence>
<name>A0A2A6C4V2_PRIPA</name>
<dbReference type="EnsemblMetazoa" id="PPA40466.1">
    <property type="protein sequence ID" value="PPA40466.1"/>
    <property type="gene ID" value="WBGene00278835"/>
</dbReference>